<dbReference type="EMBL" id="QVIA01000013">
    <property type="protein sequence ID" value="RGC31267.1"/>
    <property type="molecule type" value="Genomic_DNA"/>
</dbReference>
<proteinExistence type="predicted"/>
<name>A0A3E2WV12_9FIRM</name>
<protein>
    <submittedName>
        <fullName evidence="2">Uncharacterized protein</fullName>
    </submittedName>
</protein>
<reference evidence="2 3" key="1">
    <citation type="submission" date="2018-08" db="EMBL/GenBank/DDBJ databases">
        <title>A genome reference for cultivated species of the human gut microbiota.</title>
        <authorList>
            <person name="Zou Y."/>
            <person name="Xue W."/>
            <person name="Luo G."/>
        </authorList>
    </citation>
    <scope>NUCLEOTIDE SEQUENCE [LARGE SCALE GENOMIC DNA]</scope>
    <source>
        <strain evidence="2 3">AF19-21</strain>
    </source>
</reference>
<evidence type="ECO:0000313" key="2">
    <source>
        <dbReference type="EMBL" id="RGC31267.1"/>
    </source>
</evidence>
<gene>
    <name evidence="2" type="ORF">DWX41_12905</name>
</gene>
<feature type="transmembrane region" description="Helical" evidence="1">
    <location>
        <begin position="67"/>
        <end position="97"/>
    </location>
</feature>
<keyword evidence="1" id="KW-0812">Transmembrane</keyword>
<dbReference type="GeneID" id="93332330"/>
<keyword evidence="1" id="KW-1133">Transmembrane helix</keyword>
<sequence>MDNKQFNEQRHNRKKQKYRLLLGIQQLWNYPILNLIWLLFGIGVVFLVIAEKEYIANVEVVPVFESIFSACMTAIMIIFPIICAIGIVQFIGFCFAIKDEADMELVFGDKRDVKNQPPILISKKKDRKSGVIKREFYTTIPMERWQEKKEAICDRLDVHLIGDITYGGRKKDKGNHIYFESAKGRNPKERGVLYDDTF</sequence>
<keyword evidence="1" id="KW-0472">Membrane</keyword>
<organism evidence="2 3">
    <name type="scientific">Hungatella hathewayi</name>
    <dbReference type="NCBI Taxonomy" id="154046"/>
    <lineage>
        <taxon>Bacteria</taxon>
        <taxon>Bacillati</taxon>
        <taxon>Bacillota</taxon>
        <taxon>Clostridia</taxon>
        <taxon>Lachnospirales</taxon>
        <taxon>Lachnospiraceae</taxon>
        <taxon>Hungatella</taxon>
    </lineage>
</organism>
<feature type="transmembrane region" description="Helical" evidence="1">
    <location>
        <begin position="20"/>
        <end position="47"/>
    </location>
</feature>
<evidence type="ECO:0000256" key="1">
    <source>
        <dbReference type="SAM" id="Phobius"/>
    </source>
</evidence>
<dbReference type="AlphaFoldDB" id="A0A3E2WV12"/>
<comment type="caution">
    <text evidence="2">The sequence shown here is derived from an EMBL/GenBank/DDBJ whole genome shotgun (WGS) entry which is preliminary data.</text>
</comment>
<dbReference type="RefSeq" id="WP_117440990.1">
    <property type="nucleotide sequence ID" value="NZ_QVIA01000013.1"/>
</dbReference>
<evidence type="ECO:0000313" key="3">
    <source>
        <dbReference type="Proteomes" id="UP000261111"/>
    </source>
</evidence>
<dbReference type="Proteomes" id="UP000261111">
    <property type="component" value="Unassembled WGS sequence"/>
</dbReference>
<accession>A0A3E2WV12</accession>